<feature type="region of interest" description="Disordered" evidence="4">
    <location>
        <begin position="476"/>
        <end position="501"/>
    </location>
</feature>
<name>A0ABQ8Y1F4_9EUKA</name>
<feature type="region of interest" description="Disordered" evidence="4">
    <location>
        <begin position="172"/>
        <end position="221"/>
    </location>
</feature>
<dbReference type="InterPro" id="IPR011009">
    <property type="entry name" value="Kinase-like_dom_sf"/>
</dbReference>
<dbReference type="Gene3D" id="1.10.510.10">
    <property type="entry name" value="Transferase(Phosphotransferase) domain 1"/>
    <property type="match status" value="2"/>
</dbReference>
<dbReference type="PANTHER" id="PTHR24346:SF30">
    <property type="entry name" value="MATERNAL EMBRYONIC LEUCINE ZIPPER KINASE"/>
    <property type="match status" value="1"/>
</dbReference>
<comment type="caution">
    <text evidence="7">The sequence shown here is derived from an EMBL/GenBank/DDBJ whole genome shotgun (WGS) entry which is preliminary data.</text>
</comment>
<feature type="domain" description="Protein kinase" evidence="5">
    <location>
        <begin position="7"/>
        <end position="345"/>
    </location>
</feature>
<protein>
    <submittedName>
        <fullName evidence="7">Serine/threonine kinase</fullName>
    </submittedName>
</protein>
<dbReference type="PROSITE" id="PS50032">
    <property type="entry name" value="KA1"/>
    <property type="match status" value="1"/>
</dbReference>
<dbReference type="GO" id="GO:0016301">
    <property type="term" value="F:kinase activity"/>
    <property type="evidence" value="ECO:0007669"/>
    <property type="project" value="UniProtKB-KW"/>
</dbReference>
<evidence type="ECO:0000256" key="1">
    <source>
        <dbReference type="ARBA" id="ARBA00022741"/>
    </source>
</evidence>
<proteinExistence type="predicted"/>
<keyword evidence="3" id="KW-0175">Coiled coil</keyword>
<dbReference type="Gene3D" id="3.30.310.80">
    <property type="entry name" value="Kinase associated domain 1, KA1"/>
    <property type="match status" value="1"/>
</dbReference>
<keyword evidence="8" id="KW-1185">Reference proteome</keyword>
<dbReference type="EMBL" id="JAOAOG010000233">
    <property type="protein sequence ID" value="KAJ6238385.1"/>
    <property type="molecule type" value="Genomic_DNA"/>
</dbReference>
<feature type="region of interest" description="Disordered" evidence="4">
    <location>
        <begin position="603"/>
        <end position="671"/>
    </location>
</feature>
<dbReference type="SUPFAM" id="SSF56112">
    <property type="entry name" value="Protein kinase-like (PK-like)"/>
    <property type="match status" value="1"/>
</dbReference>
<gene>
    <name evidence="7" type="ORF">M0813_26355</name>
</gene>
<evidence type="ECO:0000259" key="6">
    <source>
        <dbReference type="PROSITE" id="PS50032"/>
    </source>
</evidence>
<evidence type="ECO:0000256" key="2">
    <source>
        <dbReference type="ARBA" id="ARBA00022840"/>
    </source>
</evidence>
<dbReference type="InterPro" id="IPR001772">
    <property type="entry name" value="KA1_dom"/>
</dbReference>
<evidence type="ECO:0000313" key="7">
    <source>
        <dbReference type="EMBL" id="KAJ6238385.1"/>
    </source>
</evidence>
<organism evidence="7 8">
    <name type="scientific">Anaeramoeba flamelloides</name>
    <dbReference type="NCBI Taxonomy" id="1746091"/>
    <lineage>
        <taxon>Eukaryota</taxon>
        <taxon>Metamonada</taxon>
        <taxon>Anaeramoebidae</taxon>
        <taxon>Anaeramoeba</taxon>
    </lineage>
</organism>
<dbReference type="InterPro" id="IPR000719">
    <property type="entry name" value="Prot_kinase_dom"/>
</dbReference>
<feature type="region of interest" description="Disordered" evidence="4">
    <location>
        <begin position="385"/>
        <end position="413"/>
    </location>
</feature>
<keyword evidence="7" id="KW-0808">Transferase</keyword>
<evidence type="ECO:0000256" key="4">
    <source>
        <dbReference type="SAM" id="MobiDB-lite"/>
    </source>
</evidence>
<dbReference type="SMART" id="SM00220">
    <property type="entry name" value="S_TKc"/>
    <property type="match status" value="1"/>
</dbReference>
<dbReference type="PANTHER" id="PTHR24346">
    <property type="entry name" value="MAP/MICROTUBULE AFFINITY-REGULATING KINASE"/>
    <property type="match status" value="1"/>
</dbReference>
<feature type="compositionally biased region" description="Basic and acidic residues" evidence="4">
    <location>
        <begin position="187"/>
        <end position="213"/>
    </location>
</feature>
<keyword evidence="1" id="KW-0547">Nucleotide-binding</keyword>
<keyword evidence="7" id="KW-0418">Kinase</keyword>
<accession>A0ABQ8Y1F4</accession>
<feature type="compositionally biased region" description="Polar residues" evidence="4">
    <location>
        <begin position="624"/>
        <end position="639"/>
    </location>
</feature>
<dbReference type="Proteomes" id="UP001150062">
    <property type="component" value="Unassembled WGS sequence"/>
</dbReference>
<reference evidence="7" key="1">
    <citation type="submission" date="2022-08" db="EMBL/GenBank/DDBJ databases">
        <title>Novel sulfate-reducing endosymbionts in the free-living metamonad Anaeramoeba.</title>
        <authorList>
            <person name="Jerlstrom-Hultqvist J."/>
            <person name="Cepicka I."/>
            <person name="Gallot-Lavallee L."/>
            <person name="Salas-Leiva D."/>
            <person name="Curtis B.A."/>
            <person name="Zahonova K."/>
            <person name="Pipaliya S."/>
            <person name="Dacks J."/>
            <person name="Roger A.J."/>
        </authorList>
    </citation>
    <scope>NUCLEOTIDE SEQUENCE</scope>
    <source>
        <strain evidence="7">Schooner1</strain>
    </source>
</reference>
<evidence type="ECO:0000313" key="8">
    <source>
        <dbReference type="Proteomes" id="UP001150062"/>
    </source>
</evidence>
<sequence>MINLKQYENFTFLKKVNHTKIFTATHTKTQTKVKIYKTHKLQVYLNNDFGQFISELQISKQLSHENFIHIYRSLEDLHCTYVVCENFEGVPMCDWYLKNGPIRNSNDFEKILFQLISVLSYCHRKRFFHGNLSPKTILIDKHLNIKINWFGFAIPSTKPQKNLQKMKNVNKASLNENQNQNQKQKQKGKENENEKAQENESPKSKSKKKEEPPNLKTGIQFQTNQNKNKCDCACPELKTKMKTNNATNNNLDGDLNPKSDLWSLGFCLYFLIQKSKKEYYQVYKELLQNSNIEELIFPTFVTNDFKNIFSQLLVKDPNNRIDLGELKSLLSIEKEKEKENIDPLLLIEMKKFDLQPESIIEQLFNNRRNETTEIYKLLLKNKKEKENEKEKEKETEKETEKERGKEKNNNQTTKEEIAKIANLISMKKKQIERNKLLKKSDDIILKRQKIFNQKELCCSNQNLMIDLNSSSCSSSASTEVSTPAIDDDDDNKVLNGIDSNSDSVKNKGEKIKKISTTESKIELNDQILDSSNKNINNDNLFLNSNKYTSLGEDLYEESLSSDCLQLLKDIRKEKKKYSNLENEKDLFLGNEKDYLLDYRYSSKEKMDDSNKNDGNTPPPKSKNKATATRSNRKQGTNGPQRKKEMKSKNHNHPRDKDRKGNQKTNKNFEQIDEDEKRKIEIVQKIYQPYLKTVIKNGKNNKKLLLNKFSPVQLSRMRRNSMGNVKSHHTNNNNNKYKIKLRNISDQFNLQRSNTHMEIFEDSTKNNSQRLTYKRNNNPFSLSTKNKVSPFCQSMNYQPTFSYQWNKSCQMPCNHRKDNRNDEENEILNIVELLNSTVSHLSRCKIIQKYYTIFNDLGIKQKKIGRYTIRCQAIFRTETINFELRVFKSKNEKGVNQIHFKRLNCNLWTFYAFWKFINSFIQFK</sequence>
<dbReference type="PROSITE" id="PS50011">
    <property type="entry name" value="PROTEIN_KINASE_DOM"/>
    <property type="match status" value="1"/>
</dbReference>
<feature type="coiled-coil region" evidence="3">
    <location>
        <begin position="563"/>
        <end position="590"/>
    </location>
</feature>
<dbReference type="Pfam" id="PF00069">
    <property type="entry name" value="Pkinase"/>
    <property type="match status" value="1"/>
</dbReference>
<evidence type="ECO:0000259" key="5">
    <source>
        <dbReference type="PROSITE" id="PS50011"/>
    </source>
</evidence>
<evidence type="ECO:0000256" key="3">
    <source>
        <dbReference type="SAM" id="Coils"/>
    </source>
</evidence>
<keyword evidence="2" id="KW-0067">ATP-binding</keyword>
<feature type="domain" description="KA1" evidence="6">
    <location>
        <begin position="872"/>
        <end position="922"/>
    </location>
</feature>